<keyword evidence="5" id="KW-0132">Cell division</keyword>
<dbReference type="HOGENOM" id="CLU_1171679_0_0_1"/>
<gene>
    <name evidence="13" type="ORF">DAPPUDRAFT_307600</name>
</gene>
<sequence>MGRMRRKASVTNQEDNASSCSTPPSSKDKKNRFPTFVDEDKQQKIVLRKDFDKNVEMTIKDMLANKQVLIEKLTIPFITAILKMPLNIKKMKWGGYLKLRKNQSQETSNTLPDKAIETNHDAHNFALSTGSSKMETPAIRSSSRLANNKIPIFTPKFDPATGDIINTRLQIPGETLYSEKGSPVVPSNPLKLSAREFANLTTDKELVVAFLNNPETFNTFKAFEKKHTTITGRAKNK</sequence>
<dbReference type="AlphaFoldDB" id="E9H3B7"/>
<feature type="compositionally biased region" description="Polar residues" evidence="10">
    <location>
        <begin position="9"/>
        <end position="25"/>
    </location>
</feature>
<evidence type="ECO:0000256" key="8">
    <source>
        <dbReference type="ARBA" id="ARBA00023306"/>
    </source>
</evidence>
<evidence type="ECO:0000256" key="4">
    <source>
        <dbReference type="ARBA" id="ARBA00022454"/>
    </source>
</evidence>
<evidence type="ECO:0000256" key="5">
    <source>
        <dbReference type="ARBA" id="ARBA00022618"/>
    </source>
</evidence>
<evidence type="ECO:0000259" key="12">
    <source>
        <dbReference type="Pfam" id="PF10512"/>
    </source>
</evidence>
<name>E9H3B7_DAPPU</name>
<proteinExistence type="inferred from homology"/>
<evidence type="ECO:0000256" key="10">
    <source>
        <dbReference type="SAM" id="MobiDB-lite"/>
    </source>
</evidence>
<dbReference type="InterPro" id="IPR046466">
    <property type="entry name" value="Borealin_C"/>
</dbReference>
<dbReference type="GO" id="GO:0005634">
    <property type="term" value="C:nucleus"/>
    <property type="evidence" value="ECO:0007669"/>
    <property type="project" value="UniProtKB-SubCell"/>
</dbReference>
<dbReference type="PANTHER" id="PTHR16040">
    <property type="entry name" value="AUSTRALIN, ISOFORM A-RELATED"/>
    <property type="match status" value="1"/>
</dbReference>
<reference evidence="13 14" key="1">
    <citation type="journal article" date="2011" name="Science">
        <title>The ecoresponsive genome of Daphnia pulex.</title>
        <authorList>
            <person name="Colbourne J.K."/>
            <person name="Pfrender M.E."/>
            <person name="Gilbert D."/>
            <person name="Thomas W.K."/>
            <person name="Tucker A."/>
            <person name="Oakley T.H."/>
            <person name="Tokishita S."/>
            <person name="Aerts A."/>
            <person name="Arnold G.J."/>
            <person name="Basu M.K."/>
            <person name="Bauer D.J."/>
            <person name="Caceres C.E."/>
            <person name="Carmel L."/>
            <person name="Casola C."/>
            <person name="Choi J.H."/>
            <person name="Detter J.C."/>
            <person name="Dong Q."/>
            <person name="Dusheyko S."/>
            <person name="Eads B.D."/>
            <person name="Frohlich T."/>
            <person name="Geiler-Samerotte K.A."/>
            <person name="Gerlach D."/>
            <person name="Hatcher P."/>
            <person name="Jogdeo S."/>
            <person name="Krijgsveld J."/>
            <person name="Kriventseva E.V."/>
            <person name="Kultz D."/>
            <person name="Laforsch C."/>
            <person name="Lindquist E."/>
            <person name="Lopez J."/>
            <person name="Manak J.R."/>
            <person name="Muller J."/>
            <person name="Pangilinan J."/>
            <person name="Patwardhan R.P."/>
            <person name="Pitluck S."/>
            <person name="Pritham E.J."/>
            <person name="Rechtsteiner A."/>
            <person name="Rho M."/>
            <person name="Rogozin I.B."/>
            <person name="Sakarya O."/>
            <person name="Salamov A."/>
            <person name="Schaack S."/>
            <person name="Shapiro H."/>
            <person name="Shiga Y."/>
            <person name="Skalitzky C."/>
            <person name="Smith Z."/>
            <person name="Souvorov A."/>
            <person name="Sung W."/>
            <person name="Tang Z."/>
            <person name="Tsuchiya D."/>
            <person name="Tu H."/>
            <person name="Vos H."/>
            <person name="Wang M."/>
            <person name="Wolf Y.I."/>
            <person name="Yamagata H."/>
            <person name="Yamada T."/>
            <person name="Ye Y."/>
            <person name="Shaw J.R."/>
            <person name="Andrews J."/>
            <person name="Crease T.J."/>
            <person name="Tang H."/>
            <person name="Lucas S.M."/>
            <person name="Robertson H.M."/>
            <person name="Bork P."/>
            <person name="Koonin E.V."/>
            <person name="Zdobnov E.M."/>
            <person name="Grigoriev I.V."/>
            <person name="Lynch M."/>
            <person name="Boore J.L."/>
        </authorList>
    </citation>
    <scope>NUCLEOTIDE SEQUENCE [LARGE SCALE GENOMIC DNA]</scope>
</reference>
<dbReference type="InterPro" id="IPR018867">
    <property type="entry name" value="Cell_div_borealin"/>
</dbReference>
<dbReference type="Pfam" id="PF10444">
    <property type="entry name" value="Nbl1_Borealin_N"/>
    <property type="match status" value="1"/>
</dbReference>
<keyword evidence="4" id="KW-0158">Chromosome</keyword>
<evidence type="ECO:0000256" key="2">
    <source>
        <dbReference type="ARBA" id="ARBA00004584"/>
    </source>
</evidence>
<dbReference type="Pfam" id="PF10512">
    <property type="entry name" value="Borealin"/>
    <property type="match status" value="1"/>
</dbReference>
<evidence type="ECO:0000313" key="13">
    <source>
        <dbReference type="EMBL" id="EFX73732.1"/>
    </source>
</evidence>
<keyword evidence="8" id="KW-0131">Cell cycle</keyword>
<keyword evidence="6" id="KW-0498">Mitosis</keyword>
<keyword evidence="9" id="KW-0137">Centromere</keyword>
<comment type="similarity">
    <text evidence="3">Belongs to the borealin family.</text>
</comment>
<dbReference type="PANTHER" id="PTHR16040:SF7">
    <property type="entry name" value="AUSTRALIN, ISOFORM A-RELATED"/>
    <property type="match status" value="1"/>
</dbReference>
<keyword evidence="7" id="KW-0539">Nucleus</keyword>
<dbReference type="InParanoid" id="E9H3B7"/>
<dbReference type="Gene3D" id="6.10.250.1900">
    <property type="match status" value="1"/>
</dbReference>
<evidence type="ECO:0000256" key="7">
    <source>
        <dbReference type="ARBA" id="ARBA00023242"/>
    </source>
</evidence>
<evidence type="ECO:0000256" key="6">
    <source>
        <dbReference type="ARBA" id="ARBA00022776"/>
    </source>
</evidence>
<evidence type="ECO:0000259" key="11">
    <source>
        <dbReference type="Pfam" id="PF10444"/>
    </source>
</evidence>
<dbReference type="GO" id="GO:0032133">
    <property type="term" value="C:chromosome passenger complex"/>
    <property type="evidence" value="ECO:0000318"/>
    <property type="project" value="GO_Central"/>
</dbReference>
<dbReference type="GO" id="GO:0000070">
    <property type="term" value="P:mitotic sister chromatid segregation"/>
    <property type="evidence" value="ECO:0000318"/>
    <property type="project" value="GO_Central"/>
</dbReference>
<dbReference type="STRING" id="6669.E9H3B7"/>
<dbReference type="Proteomes" id="UP000000305">
    <property type="component" value="Unassembled WGS sequence"/>
</dbReference>
<dbReference type="KEGG" id="dpx:DAPPUDRAFT_307600"/>
<evidence type="ECO:0000313" key="14">
    <source>
        <dbReference type="Proteomes" id="UP000000305"/>
    </source>
</evidence>
<accession>E9H3B7</accession>
<dbReference type="OrthoDB" id="6360905at2759"/>
<dbReference type="InterPro" id="IPR018851">
    <property type="entry name" value="Borealin_N"/>
</dbReference>
<feature type="domain" description="Borealin N-terminal" evidence="11">
    <location>
        <begin position="49"/>
        <end position="98"/>
    </location>
</feature>
<feature type="region of interest" description="Disordered" evidence="10">
    <location>
        <begin position="1"/>
        <end position="37"/>
    </location>
</feature>
<evidence type="ECO:0000256" key="3">
    <source>
        <dbReference type="ARBA" id="ARBA00009914"/>
    </source>
</evidence>
<feature type="domain" description="Borealin C-terminal" evidence="12">
    <location>
        <begin position="130"/>
        <end position="187"/>
    </location>
</feature>
<evidence type="ECO:0000256" key="9">
    <source>
        <dbReference type="ARBA" id="ARBA00023328"/>
    </source>
</evidence>
<comment type="subcellular location">
    <subcellularLocation>
        <location evidence="2">Chromosome</location>
        <location evidence="2">Centromere</location>
    </subcellularLocation>
    <subcellularLocation>
        <location evidence="1">Nucleus</location>
    </subcellularLocation>
</comment>
<keyword evidence="14" id="KW-1185">Reference proteome</keyword>
<dbReference type="GO" id="GO:0051301">
    <property type="term" value="P:cell division"/>
    <property type="evidence" value="ECO:0007669"/>
    <property type="project" value="UniProtKB-KW"/>
</dbReference>
<dbReference type="GO" id="GO:0000775">
    <property type="term" value="C:chromosome, centromeric region"/>
    <property type="evidence" value="ECO:0000318"/>
    <property type="project" value="GO_Central"/>
</dbReference>
<dbReference type="GO" id="GO:0051233">
    <property type="term" value="C:spindle midzone"/>
    <property type="evidence" value="ECO:0000318"/>
    <property type="project" value="GO_Central"/>
</dbReference>
<dbReference type="EMBL" id="GL732588">
    <property type="protein sequence ID" value="EFX73732.1"/>
    <property type="molecule type" value="Genomic_DNA"/>
</dbReference>
<protein>
    <submittedName>
        <fullName evidence="13">Uncharacterized protein</fullName>
    </submittedName>
</protein>
<evidence type="ECO:0000256" key="1">
    <source>
        <dbReference type="ARBA" id="ARBA00004123"/>
    </source>
</evidence>
<organism evidence="13 14">
    <name type="scientific">Daphnia pulex</name>
    <name type="common">Water flea</name>
    <dbReference type="NCBI Taxonomy" id="6669"/>
    <lineage>
        <taxon>Eukaryota</taxon>
        <taxon>Metazoa</taxon>
        <taxon>Ecdysozoa</taxon>
        <taxon>Arthropoda</taxon>
        <taxon>Crustacea</taxon>
        <taxon>Branchiopoda</taxon>
        <taxon>Diplostraca</taxon>
        <taxon>Cladocera</taxon>
        <taxon>Anomopoda</taxon>
        <taxon>Daphniidae</taxon>
        <taxon>Daphnia</taxon>
    </lineage>
</organism>